<evidence type="ECO:0000313" key="2">
    <source>
        <dbReference type="EMBL" id="GHI61979.1"/>
    </source>
</evidence>
<evidence type="ECO:0000256" key="1">
    <source>
        <dbReference type="SAM" id="MobiDB-lite"/>
    </source>
</evidence>
<organism evidence="2 3">
    <name type="scientific">Streptomyces asoensis</name>
    <dbReference type="NCBI Taxonomy" id="249586"/>
    <lineage>
        <taxon>Bacteria</taxon>
        <taxon>Bacillati</taxon>
        <taxon>Actinomycetota</taxon>
        <taxon>Actinomycetes</taxon>
        <taxon>Kitasatosporales</taxon>
        <taxon>Streptomycetaceae</taxon>
        <taxon>Streptomyces</taxon>
    </lineage>
</organism>
<gene>
    <name evidence="2" type="ORF">Saso_36290</name>
</gene>
<sequence>MFAGAAADDEDVHGGQPNGPEPRGLVRAAKAEGHRRRAFLQPPDGPVGPGGHRAGPTRSSHPFVAPLRLTRW</sequence>
<feature type="region of interest" description="Disordered" evidence="1">
    <location>
        <begin position="1"/>
        <end position="72"/>
    </location>
</feature>
<evidence type="ECO:0000313" key="3">
    <source>
        <dbReference type="Proteomes" id="UP000649259"/>
    </source>
</evidence>
<dbReference type="Proteomes" id="UP000649259">
    <property type="component" value="Unassembled WGS sequence"/>
</dbReference>
<proteinExistence type="predicted"/>
<dbReference type="EMBL" id="BNEB01000003">
    <property type="protein sequence ID" value="GHI61979.1"/>
    <property type="molecule type" value="Genomic_DNA"/>
</dbReference>
<comment type="caution">
    <text evidence="2">The sequence shown here is derived from an EMBL/GenBank/DDBJ whole genome shotgun (WGS) entry which is preliminary data.</text>
</comment>
<reference evidence="3" key="1">
    <citation type="submission" date="2023-07" db="EMBL/GenBank/DDBJ databases">
        <title>Whole genome shotgun sequence of Streptomyces cacaoi subsp. asoensis NBRC 13813.</title>
        <authorList>
            <person name="Komaki H."/>
            <person name="Tamura T."/>
        </authorList>
    </citation>
    <scope>NUCLEOTIDE SEQUENCE [LARGE SCALE GENOMIC DNA]</scope>
    <source>
        <strain evidence="3">NBRC 13813</strain>
    </source>
</reference>
<protein>
    <submittedName>
        <fullName evidence="2">Uncharacterized protein</fullName>
    </submittedName>
</protein>
<name>A0ABQ3S1J0_9ACTN</name>
<keyword evidence="3" id="KW-1185">Reference proteome</keyword>
<accession>A0ABQ3S1J0</accession>